<dbReference type="GeneID" id="9621591"/>
<name>D8U8B7_VOLCA</name>
<dbReference type="RefSeq" id="XP_002954864.1">
    <property type="nucleotide sequence ID" value="XM_002954818.1"/>
</dbReference>
<organism evidence="2">
    <name type="scientific">Volvox carteri f. nagariensis</name>
    <dbReference type="NCBI Taxonomy" id="3068"/>
    <lineage>
        <taxon>Eukaryota</taxon>
        <taxon>Viridiplantae</taxon>
        <taxon>Chlorophyta</taxon>
        <taxon>core chlorophytes</taxon>
        <taxon>Chlorophyceae</taxon>
        <taxon>CS clade</taxon>
        <taxon>Chlamydomonadales</taxon>
        <taxon>Volvocaceae</taxon>
        <taxon>Volvox</taxon>
    </lineage>
</organism>
<dbReference type="Proteomes" id="UP000001058">
    <property type="component" value="Unassembled WGS sequence"/>
</dbReference>
<protein>
    <submittedName>
        <fullName evidence="1">Uncharacterized protein</fullName>
    </submittedName>
</protein>
<keyword evidence="2" id="KW-1185">Reference proteome</keyword>
<dbReference type="EMBL" id="GL378367">
    <property type="protein sequence ID" value="EFJ44063.1"/>
    <property type="molecule type" value="Genomic_DNA"/>
</dbReference>
<sequence>MANPRASPAGLLVLRPRAFSRTRVQTSIPGSRTQNDEVPLDSHTKCSQDAAVFEHDVGASPSITGGFQPLATSMSALKGMLLNDSQMKILNKAINVPADVLVGRCASQSVRFPVQQILRTTLFVAYHVAPILAFIGILTQSDLASHIAASAELTATVCAMLFSADTAESAIPLPLPVEAIAVASSLLAAWMSLCAAAAGLAHLDPHHLNVMATMEQAFDLVISSSCLSESCEELMDLIAPGWQMMLQQIVAIRRPAGSTKISDERGEN</sequence>
<dbReference type="KEGG" id="vcn:VOLCADRAFT_95764"/>
<accession>D8U8B7</accession>
<evidence type="ECO:0000313" key="1">
    <source>
        <dbReference type="EMBL" id="EFJ44063.1"/>
    </source>
</evidence>
<evidence type="ECO:0000313" key="2">
    <source>
        <dbReference type="Proteomes" id="UP000001058"/>
    </source>
</evidence>
<proteinExistence type="predicted"/>
<reference evidence="1 2" key="1">
    <citation type="journal article" date="2010" name="Science">
        <title>Genomic analysis of organismal complexity in the multicellular green alga Volvox carteri.</title>
        <authorList>
            <person name="Prochnik S.E."/>
            <person name="Umen J."/>
            <person name="Nedelcu A.M."/>
            <person name="Hallmann A."/>
            <person name="Miller S.M."/>
            <person name="Nishii I."/>
            <person name="Ferris P."/>
            <person name="Kuo A."/>
            <person name="Mitros T."/>
            <person name="Fritz-Laylin L.K."/>
            <person name="Hellsten U."/>
            <person name="Chapman J."/>
            <person name="Simakov O."/>
            <person name="Rensing S.A."/>
            <person name="Terry A."/>
            <person name="Pangilinan J."/>
            <person name="Kapitonov V."/>
            <person name="Jurka J."/>
            <person name="Salamov A."/>
            <person name="Shapiro H."/>
            <person name="Schmutz J."/>
            <person name="Grimwood J."/>
            <person name="Lindquist E."/>
            <person name="Lucas S."/>
            <person name="Grigoriev I.V."/>
            <person name="Schmitt R."/>
            <person name="Kirk D."/>
            <person name="Rokhsar D.S."/>
        </authorList>
    </citation>
    <scope>NUCLEOTIDE SEQUENCE [LARGE SCALE GENOMIC DNA]</scope>
    <source>
        <strain evidence="2">f. Nagariensis / Eve</strain>
    </source>
</reference>
<dbReference type="OrthoDB" id="10450794at2759"/>
<dbReference type="AlphaFoldDB" id="D8U8B7"/>
<dbReference type="InParanoid" id="D8U8B7"/>
<gene>
    <name evidence="1" type="ORF">VOLCADRAFT_95764</name>
</gene>